<comment type="caution">
    <text evidence="4">The sequence shown here is derived from an EMBL/GenBank/DDBJ whole genome shotgun (WGS) entry which is preliminary data.</text>
</comment>
<reference evidence="4 5" key="1">
    <citation type="submission" date="2024-04" db="EMBL/GenBank/DDBJ databases">
        <authorList>
            <consortium name="Genoscope - CEA"/>
            <person name="William W."/>
        </authorList>
    </citation>
    <scope>NUCLEOTIDE SEQUENCE [LARGE SCALE GENOMIC DNA]</scope>
</reference>
<dbReference type="AlphaFoldDB" id="A0AAV2GXX2"/>
<dbReference type="PANTHER" id="PTHR19134:SF540">
    <property type="entry name" value="TYROSINE-PROTEIN PHOSPHATASE 99A"/>
    <property type="match status" value="1"/>
</dbReference>
<feature type="domain" description="Tyrosine-protein phosphatase" evidence="2">
    <location>
        <begin position="25"/>
        <end position="292"/>
    </location>
</feature>
<name>A0AAV2GXX2_LYMST</name>
<feature type="compositionally biased region" description="Polar residues" evidence="1">
    <location>
        <begin position="642"/>
        <end position="660"/>
    </location>
</feature>
<dbReference type="Proteomes" id="UP001497497">
    <property type="component" value="Unassembled WGS sequence"/>
</dbReference>
<dbReference type="SMART" id="SM00404">
    <property type="entry name" value="PTPc_motif"/>
    <property type="match status" value="2"/>
</dbReference>
<dbReference type="InterPro" id="IPR050348">
    <property type="entry name" value="Protein-Tyr_Phosphatase"/>
</dbReference>
<dbReference type="InterPro" id="IPR000387">
    <property type="entry name" value="Tyr_Pase_dom"/>
</dbReference>
<sequence>MYPDIPVEDFIAHVDLMHVDSDIGFSNEFDEINRTSYSDKYPCDSSNMNDNRNKNRYINIVAYDHSRVMLKSELSRMRQSDYINANYVDGYKKPKAYIATQGPLPQTFADFWRMVWEQNTNVIVMITNLMEKGRRKCDQYWPNDGTETYGNMLIKLITTLPRAHYTVRVFSIKNLKVKKRHSMKGAQERTVYHYHYTEWPDHGVPDYSLPVLSFVQKSAAQSGPENGPIIVHCSAGVGRTGTYILIDSMIAQIEDKRTINIPGFIQHIRRQRNFLVQTEDQYIFIHEVLIEYILVHGVTEVRDDQMSEFLQLDQSPSSPLLPSLTSGAMLDKQYMLITKYTPNELDLTAALKPINLEKNRVNSIHPVNLKRVLLPARPGVEGSDYINASYLQGYIKSSEFIVTQHPIEETMEDFWRMVWDKNSPVIVVLSPFDEVEYKEFWPPKGNSIEVDSGNFRLAMKDEPLENEDKNMVTSEFILDSIQYDYTLLTRIICVKNWPHGYPEVHKVFDAITAAHNFINTQECGPVIVMDRYGSVEAGTFCALWTLRDQYLSESCADFYQVCKLYHYKRPGIVGTRDDYLFLHQALAEYCKHYQEELTSAGSSPRHHHHHLSFHYGSIRRNGTLPRTNQNTANNTHNASNTLPRSSTHMGRSNSRESNNIIPPAPAETVVKLETNI</sequence>
<dbReference type="Gene3D" id="3.90.190.10">
    <property type="entry name" value="Protein tyrosine phosphatase superfamily"/>
    <property type="match status" value="2"/>
</dbReference>
<dbReference type="PANTHER" id="PTHR19134">
    <property type="entry name" value="RECEPTOR-TYPE TYROSINE-PROTEIN PHOSPHATASE"/>
    <property type="match status" value="1"/>
</dbReference>
<accession>A0AAV2GXX2</accession>
<evidence type="ECO:0000259" key="2">
    <source>
        <dbReference type="PROSITE" id="PS50055"/>
    </source>
</evidence>
<proteinExistence type="predicted"/>
<dbReference type="SMART" id="SM00194">
    <property type="entry name" value="PTPc"/>
    <property type="match status" value="2"/>
</dbReference>
<dbReference type="SUPFAM" id="SSF52799">
    <property type="entry name" value="(Phosphotyrosine protein) phosphatases II"/>
    <property type="match status" value="2"/>
</dbReference>
<dbReference type="InterPro" id="IPR003595">
    <property type="entry name" value="Tyr_Pase_cat"/>
</dbReference>
<feature type="region of interest" description="Disordered" evidence="1">
    <location>
        <begin position="619"/>
        <end position="676"/>
    </location>
</feature>
<feature type="domain" description="Tyrosine specific protein phosphatases" evidence="3">
    <location>
        <begin position="212"/>
        <end position="283"/>
    </location>
</feature>
<dbReference type="GO" id="GO:0004725">
    <property type="term" value="F:protein tyrosine phosphatase activity"/>
    <property type="evidence" value="ECO:0007669"/>
    <property type="project" value="InterPro"/>
</dbReference>
<dbReference type="InterPro" id="IPR000242">
    <property type="entry name" value="PTP_cat"/>
</dbReference>
<dbReference type="EMBL" id="CAXITT010000003">
    <property type="protein sequence ID" value="CAL1526213.1"/>
    <property type="molecule type" value="Genomic_DNA"/>
</dbReference>
<dbReference type="Pfam" id="PF00102">
    <property type="entry name" value="Y_phosphatase"/>
    <property type="match status" value="2"/>
</dbReference>
<feature type="compositionally biased region" description="Low complexity" evidence="1">
    <location>
        <begin position="627"/>
        <end position="641"/>
    </location>
</feature>
<dbReference type="PROSITE" id="PS50056">
    <property type="entry name" value="TYR_PHOSPHATASE_2"/>
    <property type="match status" value="1"/>
</dbReference>
<keyword evidence="5" id="KW-1185">Reference proteome</keyword>
<evidence type="ECO:0000313" key="4">
    <source>
        <dbReference type="EMBL" id="CAL1526213.1"/>
    </source>
</evidence>
<feature type="domain" description="Tyrosine-protein phosphatase" evidence="2">
    <location>
        <begin position="330"/>
        <end position="589"/>
    </location>
</feature>
<gene>
    <name evidence="4" type="ORF">GSLYS_00000390001</name>
</gene>
<dbReference type="FunFam" id="3.90.190.10:FF:000013">
    <property type="entry name" value="receptor-type tyrosine-protein phosphatase zeta isoform X1"/>
    <property type="match status" value="1"/>
</dbReference>
<dbReference type="PROSITE" id="PS50055">
    <property type="entry name" value="TYR_PHOSPHATASE_PTP"/>
    <property type="match status" value="2"/>
</dbReference>
<dbReference type="FunFam" id="3.90.190.10:FF:000068">
    <property type="entry name" value="receptor-type tyrosine-protein phosphatase zeta"/>
    <property type="match status" value="1"/>
</dbReference>
<evidence type="ECO:0000259" key="3">
    <source>
        <dbReference type="PROSITE" id="PS50056"/>
    </source>
</evidence>
<dbReference type="InterPro" id="IPR029021">
    <property type="entry name" value="Prot-tyrosine_phosphatase-like"/>
</dbReference>
<dbReference type="InterPro" id="IPR016130">
    <property type="entry name" value="Tyr_Pase_AS"/>
</dbReference>
<organism evidence="4 5">
    <name type="scientific">Lymnaea stagnalis</name>
    <name type="common">Great pond snail</name>
    <name type="synonym">Helix stagnalis</name>
    <dbReference type="NCBI Taxonomy" id="6523"/>
    <lineage>
        <taxon>Eukaryota</taxon>
        <taxon>Metazoa</taxon>
        <taxon>Spiralia</taxon>
        <taxon>Lophotrochozoa</taxon>
        <taxon>Mollusca</taxon>
        <taxon>Gastropoda</taxon>
        <taxon>Heterobranchia</taxon>
        <taxon>Euthyneura</taxon>
        <taxon>Panpulmonata</taxon>
        <taxon>Hygrophila</taxon>
        <taxon>Lymnaeoidea</taxon>
        <taxon>Lymnaeidae</taxon>
        <taxon>Lymnaea</taxon>
    </lineage>
</organism>
<dbReference type="PROSITE" id="PS00383">
    <property type="entry name" value="TYR_PHOSPHATASE_1"/>
    <property type="match status" value="1"/>
</dbReference>
<evidence type="ECO:0000313" key="5">
    <source>
        <dbReference type="Proteomes" id="UP001497497"/>
    </source>
</evidence>
<evidence type="ECO:0000256" key="1">
    <source>
        <dbReference type="SAM" id="MobiDB-lite"/>
    </source>
</evidence>
<dbReference type="PRINTS" id="PR00700">
    <property type="entry name" value="PRTYPHPHTASE"/>
</dbReference>
<dbReference type="CDD" id="cd14549">
    <property type="entry name" value="R5-PTPc-1"/>
    <property type="match status" value="1"/>
</dbReference>
<protein>
    <submittedName>
        <fullName evidence="4">Uncharacterized protein</fullName>
    </submittedName>
</protein>